<keyword evidence="3" id="KW-1185">Reference proteome</keyword>
<organism evidence="2 3">
    <name type="scientific">Gryllus longicercus</name>
    <dbReference type="NCBI Taxonomy" id="2509291"/>
    <lineage>
        <taxon>Eukaryota</taxon>
        <taxon>Metazoa</taxon>
        <taxon>Ecdysozoa</taxon>
        <taxon>Arthropoda</taxon>
        <taxon>Hexapoda</taxon>
        <taxon>Insecta</taxon>
        <taxon>Pterygota</taxon>
        <taxon>Neoptera</taxon>
        <taxon>Polyneoptera</taxon>
        <taxon>Orthoptera</taxon>
        <taxon>Ensifera</taxon>
        <taxon>Gryllidea</taxon>
        <taxon>Grylloidea</taxon>
        <taxon>Gryllidae</taxon>
        <taxon>Gryllinae</taxon>
        <taxon>Gryllus</taxon>
    </lineage>
</organism>
<reference evidence="2 3" key="1">
    <citation type="submission" date="2024-03" db="EMBL/GenBank/DDBJ databases">
        <title>The genome assembly and annotation of the cricket Gryllus longicercus Weissman &amp; Gray.</title>
        <authorList>
            <person name="Szrajer S."/>
            <person name="Gray D."/>
            <person name="Ylla G."/>
        </authorList>
    </citation>
    <scope>NUCLEOTIDE SEQUENCE [LARGE SCALE GENOMIC DNA]</scope>
    <source>
        <strain evidence="2">DAG 2021-001</strain>
        <tissue evidence="2">Whole body minus gut</tissue>
    </source>
</reference>
<proteinExistence type="predicted"/>
<evidence type="ECO:0000313" key="3">
    <source>
        <dbReference type="Proteomes" id="UP001378592"/>
    </source>
</evidence>
<comment type="caution">
    <text evidence="2">The sequence shown here is derived from an EMBL/GenBank/DDBJ whole genome shotgun (WGS) entry which is preliminary data.</text>
</comment>
<feature type="compositionally biased region" description="Basic and acidic residues" evidence="1">
    <location>
        <begin position="58"/>
        <end position="71"/>
    </location>
</feature>
<feature type="region of interest" description="Disordered" evidence="1">
    <location>
        <begin position="58"/>
        <end position="81"/>
    </location>
</feature>
<name>A0AAN9VJZ0_9ORTH</name>
<protein>
    <submittedName>
        <fullName evidence="2">Uncharacterized protein</fullName>
    </submittedName>
</protein>
<dbReference type="EMBL" id="JAZDUA010000199">
    <property type="protein sequence ID" value="KAK7864576.1"/>
    <property type="molecule type" value="Genomic_DNA"/>
</dbReference>
<dbReference type="AlphaFoldDB" id="A0AAN9VJZ0"/>
<sequence>MKRNLKITIRCSSSNKFVILLVRHFKNILYVGHQAARSTIIQSSTRQTGQILLAEGARGGEDASEWKERNESVGGGMKSRPTDGWWRKHEEYEGYGEGVGRQVWFGRKASVVWSAIAGHTGRCGGGEDAIDNNRWLIKRLMFINKYMGISQYRKTL</sequence>
<dbReference type="Proteomes" id="UP001378592">
    <property type="component" value="Unassembled WGS sequence"/>
</dbReference>
<accession>A0AAN9VJZ0</accession>
<evidence type="ECO:0000256" key="1">
    <source>
        <dbReference type="SAM" id="MobiDB-lite"/>
    </source>
</evidence>
<gene>
    <name evidence="2" type="ORF">R5R35_003170</name>
</gene>
<evidence type="ECO:0000313" key="2">
    <source>
        <dbReference type="EMBL" id="KAK7864576.1"/>
    </source>
</evidence>